<name>A0A8S5T9B9_9VIRU</name>
<dbReference type="Pfam" id="PF05895">
    <property type="entry name" value="DUF859"/>
    <property type="match status" value="1"/>
</dbReference>
<accession>A0A8S5T9B9</accession>
<protein>
    <recommendedName>
        <fullName evidence="2">Tail fiber protein</fullName>
    </recommendedName>
</protein>
<evidence type="ECO:0008006" key="2">
    <source>
        <dbReference type="Google" id="ProtNLM"/>
    </source>
</evidence>
<sequence length="599" mass="66461">MNDSFRGNSVRLGGSPNNYAFVNFQLAGQDIAGNYSLLNWQFYAHFERADAELRAGVVNTNAGQVYNNGGKIKGFQGLATRDVPIASGTVRVNHRDDGTAEFQIGVSLFFYNTGTSAGTSRVYNLPTIPRQSQPTFSKNLYTVGEQIWLNMNRKANFHHIGSLQIPDQNEIVRFENAQGEFVWQPNEREIDEIYKRMANTTRTSLGADITTWNGGTQIGGLTYTNVEIQLDSSKIQPDFNDFDFADSNAKITEITGNPKIFVQGFSKPKAWVLQKNKMAAKKYASPARYVFAADGATISADYSENQQVQAIFERVINSAGSLTISASAVDSRGISKTVNKTAEVLPYSAPVLSVSAKRQNNFDETVEIDISGTISTLKIGNSNKNRIVSLQMRHRASGGSWENWKTIQAVLTEANFSAQRQYLSLNRAGSFEIEVKATDRLSETSSVAEISPGKPIFFISNNTEKVGVNKVPEFGDLDVLGDIFSRGRKVLTDSQEDTDHWEMIDMGWGARGLFYKKNGFCGFRLSFTGNYGNGRMLEKIKEKYWPKHETAFAGICINNSRHSGGFIIKLGLNGEIEKRGTDSYEEYHVSGVYLAKNNL</sequence>
<reference evidence="1" key="1">
    <citation type="journal article" date="2021" name="Proc. Natl. Acad. Sci. U.S.A.">
        <title>A Catalog of Tens of Thousands of Viruses from Human Metagenomes Reveals Hidden Associations with Chronic Diseases.</title>
        <authorList>
            <person name="Tisza M.J."/>
            <person name="Buck C.B."/>
        </authorList>
    </citation>
    <scope>NUCLEOTIDE SEQUENCE</scope>
    <source>
        <strain evidence="1">CtllZ17</strain>
    </source>
</reference>
<organism evidence="1">
    <name type="scientific">virus sp. ctllZ17</name>
    <dbReference type="NCBI Taxonomy" id="2827996"/>
    <lineage>
        <taxon>Viruses</taxon>
    </lineage>
</organism>
<dbReference type="InterPro" id="IPR008577">
    <property type="entry name" value="DUF859"/>
</dbReference>
<proteinExistence type="predicted"/>
<dbReference type="EMBL" id="BK032776">
    <property type="protein sequence ID" value="DAF59736.1"/>
    <property type="molecule type" value="Genomic_DNA"/>
</dbReference>
<evidence type="ECO:0000313" key="1">
    <source>
        <dbReference type="EMBL" id="DAF59736.1"/>
    </source>
</evidence>